<dbReference type="Proteomes" id="UP000266861">
    <property type="component" value="Unassembled WGS sequence"/>
</dbReference>
<name>A0A397GVL5_9GLOM</name>
<reference evidence="1 2" key="1">
    <citation type="submission" date="2018-08" db="EMBL/GenBank/DDBJ databases">
        <title>Genome and evolution of the arbuscular mycorrhizal fungus Diversispora epigaea (formerly Glomus versiforme) and its bacterial endosymbionts.</title>
        <authorList>
            <person name="Sun X."/>
            <person name="Fei Z."/>
            <person name="Harrison M."/>
        </authorList>
    </citation>
    <scope>NUCLEOTIDE SEQUENCE [LARGE SCALE GENOMIC DNA]</scope>
    <source>
        <strain evidence="1 2">IT104</strain>
    </source>
</reference>
<proteinExistence type="predicted"/>
<organism evidence="1 2">
    <name type="scientific">Diversispora epigaea</name>
    <dbReference type="NCBI Taxonomy" id="1348612"/>
    <lineage>
        <taxon>Eukaryota</taxon>
        <taxon>Fungi</taxon>
        <taxon>Fungi incertae sedis</taxon>
        <taxon>Mucoromycota</taxon>
        <taxon>Glomeromycotina</taxon>
        <taxon>Glomeromycetes</taxon>
        <taxon>Diversisporales</taxon>
        <taxon>Diversisporaceae</taxon>
        <taxon>Diversispora</taxon>
    </lineage>
</organism>
<protein>
    <submittedName>
        <fullName evidence="1">Uncharacterized protein</fullName>
    </submittedName>
</protein>
<dbReference type="AlphaFoldDB" id="A0A397GVL5"/>
<evidence type="ECO:0000313" key="1">
    <source>
        <dbReference type="EMBL" id="RHZ53544.1"/>
    </source>
</evidence>
<sequence length="534" mass="62641">MALRHRSSFNSFYKKNNFEISSITSSIEKDSLFFGSCITISPDCQQIATFDPVDNLSSGRIFNLDCEVYERHLCWFIAMSNCIDDENERLIALSCGYARGFQKNNQYGDNENDLEIGDIVNDQYGDDKSCTKSCNKYLRPRTWVISTKDESEIHTSLESIGVVIRFFDSNDGDSNYGDDSDQLLKNKPTIIIVNASGIYKETISHTKRKQAFFSRPSRIKQFELPKQLSIRLAHDHWQNSYTSIVKNYFVVHSFKNRQQIIEMDDPTVILKYLIDYYANNAKKYNNHGWMFTVSKAIPLLYDHNLRKFIQYLFKKPCFGTTEAYTPLLHINKFDQKKGNNAAVIHPLIVKPRLAPKFHYTLWVFLENLFKKFRTSRENRKVYMVPLPDFTVYPNPKDSYPNLKDPVPKDLEDNSENYSKYFWFLFALFRIFLWSRRKVITNTREMSPFLRVIHEEKGNPRYIYYIPDPNVIDTWLTETRSVEKQKLRLMDNSSYLQKYRPITIHNEGFSNTINLNSIRPRSIDRILLGIGTGSL</sequence>
<comment type="caution">
    <text evidence="1">The sequence shown here is derived from an EMBL/GenBank/DDBJ whole genome shotgun (WGS) entry which is preliminary data.</text>
</comment>
<dbReference type="EMBL" id="PQFF01000388">
    <property type="protein sequence ID" value="RHZ53544.1"/>
    <property type="molecule type" value="Genomic_DNA"/>
</dbReference>
<keyword evidence="2" id="KW-1185">Reference proteome</keyword>
<evidence type="ECO:0000313" key="2">
    <source>
        <dbReference type="Proteomes" id="UP000266861"/>
    </source>
</evidence>
<gene>
    <name evidence="1" type="ORF">Glove_441g65</name>
</gene>
<accession>A0A397GVL5</accession>